<evidence type="ECO:0000313" key="3">
    <source>
        <dbReference type="Proteomes" id="UP000715441"/>
    </source>
</evidence>
<reference evidence="2 3" key="1">
    <citation type="submission" date="2020-04" db="EMBL/GenBank/DDBJ databases">
        <title>Novel species.</title>
        <authorList>
            <person name="Teo W.F.A."/>
            <person name="Lipun K."/>
            <person name="Srisuk N."/>
            <person name="Duangmal K."/>
        </authorList>
    </citation>
    <scope>NUCLEOTIDE SEQUENCE [LARGE SCALE GENOMIC DNA]</scope>
    <source>
        <strain evidence="2 3">K13G38</strain>
    </source>
</reference>
<dbReference type="EMBL" id="JAAXLS010000034">
    <property type="protein sequence ID" value="NKQ57329.1"/>
    <property type="molecule type" value="Genomic_DNA"/>
</dbReference>
<name>A0ABX1JC90_9PSEU</name>
<evidence type="ECO:0000256" key="1">
    <source>
        <dbReference type="SAM" id="MobiDB-lite"/>
    </source>
</evidence>
<comment type="caution">
    <text evidence="2">The sequence shown here is derived from an EMBL/GenBank/DDBJ whole genome shotgun (WGS) entry which is preliminary data.</text>
</comment>
<feature type="region of interest" description="Disordered" evidence="1">
    <location>
        <begin position="72"/>
        <end position="105"/>
    </location>
</feature>
<gene>
    <name evidence="2" type="ORF">HFP15_31130</name>
</gene>
<accession>A0ABX1JC90</accession>
<dbReference type="RefSeq" id="WP_168520353.1">
    <property type="nucleotide sequence ID" value="NZ_JAAXLS010000034.1"/>
</dbReference>
<organism evidence="2 3">
    <name type="scientific">Amycolatopsis acididurans</name>
    <dbReference type="NCBI Taxonomy" id="2724524"/>
    <lineage>
        <taxon>Bacteria</taxon>
        <taxon>Bacillati</taxon>
        <taxon>Actinomycetota</taxon>
        <taxon>Actinomycetes</taxon>
        <taxon>Pseudonocardiales</taxon>
        <taxon>Pseudonocardiaceae</taxon>
        <taxon>Amycolatopsis</taxon>
    </lineage>
</organism>
<evidence type="ECO:0000313" key="2">
    <source>
        <dbReference type="EMBL" id="NKQ57329.1"/>
    </source>
</evidence>
<sequence length="105" mass="11690">MNEMREYRCVIEWDIEAEDPIEAARLMWSSIINSPGPIVNVWTGSARSVDVDLTWPTATTDINGATAEEYRHSNNVASEAMTPDGRWTTAPTNNTRTHPDHTASS</sequence>
<proteinExistence type="predicted"/>
<keyword evidence="3" id="KW-1185">Reference proteome</keyword>
<protein>
    <submittedName>
        <fullName evidence="2">Uncharacterized protein</fullName>
    </submittedName>
</protein>
<dbReference type="Proteomes" id="UP000715441">
    <property type="component" value="Unassembled WGS sequence"/>
</dbReference>